<dbReference type="Gene3D" id="3.90.1010.20">
    <property type="match status" value="1"/>
</dbReference>
<evidence type="ECO:0000256" key="1">
    <source>
        <dbReference type="SAM" id="MobiDB-lite"/>
    </source>
</evidence>
<dbReference type="RefSeq" id="WP_313272604.1">
    <property type="nucleotide sequence ID" value="NZ_JASXSX010000001.1"/>
</dbReference>
<accession>A0ABU3IA17</accession>
<comment type="caution">
    <text evidence="3">The sequence shown here is derived from an EMBL/GenBank/DDBJ whole genome shotgun (WGS) entry which is preliminary data.</text>
</comment>
<feature type="chain" id="PRO_5045096360" evidence="2">
    <location>
        <begin position="27"/>
        <end position="168"/>
    </location>
</feature>
<sequence length="168" mass="17665">MKRKSAVTAGALSALLLAACSAPQLVDMSAPMKDGQFEGASNPDNQGAVGHVTITVKDGKIADAKYVTLRKDGTKKDANYGKSSDGQIGNEEYYKSAQKAVASYGQYAHALVEKQNPDEIAVISGATVGHSQFIQAAARAILQAQGREDDGTVDSVTVPDLELDESDY</sequence>
<dbReference type="Proteomes" id="UP001247542">
    <property type="component" value="Unassembled WGS sequence"/>
</dbReference>
<reference evidence="3 4" key="1">
    <citation type="submission" date="2023-06" db="EMBL/GenBank/DDBJ databases">
        <title>Draft genome sequence of Gleimia hominis type strain CCUG 57540T.</title>
        <authorList>
            <person name="Salva-Serra F."/>
            <person name="Cardew S."/>
            <person name="Jensie Markopoulos S."/>
            <person name="Ohlen M."/>
            <person name="Inganas E."/>
            <person name="Svensson-Stadler L."/>
            <person name="Moore E.R.B."/>
        </authorList>
    </citation>
    <scope>NUCLEOTIDE SEQUENCE [LARGE SCALE GENOMIC DNA]</scope>
    <source>
        <strain evidence="3 4">CCUG 57540</strain>
    </source>
</reference>
<feature type="region of interest" description="Disordered" evidence="1">
    <location>
        <begin position="145"/>
        <end position="168"/>
    </location>
</feature>
<keyword evidence="2" id="KW-0732">Signal</keyword>
<evidence type="ECO:0000313" key="4">
    <source>
        <dbReference type="Proteomes" id="UP001247542"/>
    </source>
</evidence>
<organism evidence="3 4">
    <name type="scientific">Gleimia hominis</name>
    <dbReference type="NCBI Taxonomy" id="595468"/>
    <lineage>
        <taxon>Bacteria</taxon>
        <taxon>Bacillati</taxon>
        <taxon>Actinomycetota</taxon>
        <taxon>Actinomycetes</taxon>
        <taxon>Actinomycetales</taxon>
        <taxon>Actinomycetaceae</taxon>
        <taxon>Gleimia</taxon>
    </lineage>
</organism>
<protein>
    <submittedName>
        <fullName evidence="3">FMN-binding protein</fullName>
    </submittedName>
</protein>
<dbReference type="EMBL" id="JASXSX010000001">
    <property type="protein sequence ID" value="MDT3767224.1"/>
    <property type="molecule type" value="Genomic_DNA"/>
</dbReference>
<proteinExistence type="predicted"/>
<gene>
    <name evidence="3" type="ORF">QS713_03970</name>
</gene>
<feature type="signal peptide" evidence="2">
    <location>
        <begin position="1"/>
        <end position="26"/>
    </location>
</feature>
<name>A0ABU3IA17_9ACTO</name>
<dbReference type="PROSITE" id="PS51257">
    <property type="entry name" value="PROKAR_LIPOPROTEIN"/>
    <property type="match status" value="1"/>
</dbReference>
<evidence type="ECO:0000313" key="3">
    <source>
        <dbReference type="EMBL" id="MDT3767224.1"/>
    </source>
</evidence>
<keyword evidence="4" id="KW-1185">Reference proteome</keyword>
<evidence type="ECO:0000256" key="2">
    <source>
        <dbReference type="SAM" id="SignalP"/>
    </source>
</evidence>